<evidence type="ECO:0000313" key="6">
    <source>
        <dbReference type="Proteomes" id="UP000593892"/>
    </source>
</evidence>
<dbReference type="AlphaFoldDB" id="A0A7S7SH85"/>
<dbReference type="InterPro" id="IPR017871">
    <property type="entry name" value="ABC_transporter-like_CS"/>
</dbReference>
<dbReference type="PROSITE" id="PS50893">
    <property type="entry name" value="ABC_TRANSPORTER_2"/>
    <property type="match status" value="1"/>
</dbReference>
<evidence type="ECO:0000256" key="1">
    <source>
        <dbReference type="ARBA" id="ARBA00022448"/>
    </source>
</evidence>
<evidence type="ECO:0000313" key="5">
    <source>
        <dbReference type="EMBL" id="QOY85657.1"/>
    </source>
</evidence>
<dbReference type="GO" id="GO:0016887">
    <property type="term" value="F:ATP hydrolysis activity"/>
    <property type="evidence" value="ECO:0007669"/>
    <property type="project" value="InterPro"/>
</dbReference>
<dbReference type="EMBL" id="CP063849">
    <property type="protein sequence ID" value="QOY85657.1"/>
    <property type="molecule type" value="Genomic_DNA"/>
</dbReference>
<evidence type="ECO:0000256" key="3">
    <source>
        <dbReference type="ARBA" id="ARBA00022840"/>
    </source>
</evidence>
<keyword evidence="1" id="KW-0813">Transport</keyword>
<dbReference type="SUPFAM" id="SSF52540">
    <property type="entry name" value="P-loop containing nucleoside triphosphate hydrolases"/>
    <property type="match status" value="1"/>
</dbReference>
<dbReference type="InterPro" id="IPR003593">
    <property type="entry name" value="AAA+_ATPase"/>
</dbReference>
<dbReference type="GO" id="GO:0005524">
    <property type="term" value="F:ATP binding"/>
    <property type="evidence" value="ECO:0007669"/>
    <property type="project" value="UniProtKB-KW"/>
</dbReference>
<protein>
    <submittedName>
        <fullName evidence="5">ABC transporter ATP-binding protein</fullName>
    </submittedName>
</protein>
<dbReference type="Proteomes" id="UP000593892">
    <property type="component" value="Chromosome"/>
</dbReference>
<reference evidence="5 6" key="1">
    <citation type="submission" date="2020-10" db="EMBL/GenBank/DDBJ databases">
        <title>Complete genome sequence of Paludibaculum fermentans P105T, a facultatively anaerobic acidobacterium capable of dissimilatory Fe(III) reduction.</title>
        <authorList>
            <person name="Dedysh S.N."/>
            <person name="Beletsky A.V."/>
            <person name="Kulichevskaya I.S."/>
            <person name="Mardanov A.V."/>
            <person name="Ravin N.V."/>
        </authorList>
    </citation>
    <scope>NUCLEOTIDE SEQUENCE [LARGE SCALE GENOMIC DNA]</scope>
    <source>
        <strain evidence="5 6">P105</strain>
    </source>
</reference>
<dbReference type="SMART" id="SM00382">
    <property type="entry name" value="AAA"/>
    <property type="match status" value="1"/>
</dbReference>
<dbReference type="PROSITE" id="PS00211">
    <property type="entry name" value="ABC_TRANSPORTER_1"/>
    <property type="match status" value="1"/>
</dbReference>
<keyword evidence="6" id="KW-1185">Reference proteome</keyword>
<proteinExistence type="predicted"/>
<sequence length="257" mass="28084">MLEARNLAKHYSGVPAVEDVSFTIAPGEILGYLGPNGSGKSTTVKMITGLLQPSHGQILLDGVSLDADPINYKRRLGYVPEEPQLYSFLSGREYLQLAGRLRELPQPTLDRRIDSLLELFGLSAARYSALASYSKGMRQKILLAGALLHNPDLIVLDEPFSGLDVTTSQVLKALLKDLAQAGKIILYSSHVLEVVERVATRVIILHKGRIVADGSVADLRSMMTLPSLEQIFTQLVHQDDSGRTASAILDTITDRHD</sequence>
<gene>
    <name evidence="5" type="ORF">IRI77_22880</name>
</gene>
<keyword evidence="2" id="KW-0547">Nucleotide-binding</keyword>
<dbReference type="PANTHER" id="PTHR42939:SF1">
    <property type="entry name" value="ABC TRANSPORTER ATP-BINDING PROTEIN ALBC-RELATED"/>
    <property type="match status" value="1"/>
</dbReference>
<evidence type="ECO:0000256" key="2">
    <source>
        <dbReference type="ARBA" id="ARBA00022741"/>
    </source>
</evidence>
<dbReference type="InterPro" id="IPR051782">
    <property type="entry name" value="ABC_Transporter_VariousFunc"/>
</dbReference>
<dbReference type="InterPro" id="IPR003439">
    <property type="entry name" value="ABC_transporter-like_ATP-bd"/>
</dbReference>
<feature type="domain" description="ABC transporter" evidence="4">
    <location>
        <begin position="2"/>
        <end position="232"/>
    </location>
</feature>
<dbReference type="Pfam" id="PF00005">
    <property type="entry name" value="ABC_tran"/>
    <property type="match status" value="1"/>
</dbReference>
<name>A0A7S7SH85_PALFE</name>
<dbReference type="PANTHER" id="PTHR42939">
    <property type="entry name" value="ABC TRANSPORTER ATP-BINDING PROTEIN ALBC-RELATED"/>
    <property type="match status" value="1"/>
</dbReference>
<accession>A0A7S7SH85</accession>
<dbReference type="KEGG" id="pfer:IRI77_22880"/>
<keyword evidence="3 5" id="KW-0067">ATP-binding</keyword>
<dbReference type="Gene3D" id="3.40.50.300">
    <property type="entry name" value="P-loop containing nucleotide triphosphate hydrolases"/>
    <property type="match status" value="1"/>
</dbReference>
<evidence type="ECO:0000259" key="4">
    <source>
        <dbReference type="PROSITE" id="PS50893"/>
    </source>
</evidence>
<organism evidence="5 6">
    <name type="scientific">Paludibaculum fermentans</name>
    <dbReference type="NCBI Taxonomy" id="1473598"/>
    <lineage>
        <taxon>Bacteria</taxon>
        <taxon>Pseudomonadati</taxon>
        <taxon>Acidobacteriota</taxon>
        <taxon>Terriglobia</taxon>
        <taxon>Bryobacterales</taxon>
        <taxon>Bryobacteraceae</taxon>
        <taxon>Paludibaculum</taxon>
    </lineage>
</organism>
<dbReference type="CDD" id="cd03230">
    <property type="entry name" value="ABC_DR_subfamily_A"/>
    <property type="match status" value="1"/>
</dbReference>
<dbReference type="InterPro" id="IPR027417">
    <property type="entry name" value="P-loop_NTPase"/>
</dbReference>